<comment type="caution">
    <text evidence="2">The sequence shown here is derived from an EMBL/GenBank/DDBJ whole genome shotgun (WGS) entry which is preliminary data.</text>
</comment>
<protein>
    <submittedName>
        <fullName evidence="2">Uncharacterized protein</fullName>
    </submittedName>
</protein>
<gene>
    <name evidence="2" type="ORF">Tci_543384</name>
</gene>
<feature type="region of interest" description="Disordered" evidence="1">
    <location>
        <begin position="321"/>
        <end position="340"/>
    </location>
</feature>
<sequence>KFFAIQHAQPEDSNELFHKLLEDLQNINKELIECNRPSFFDDNEDHLENSSKEIATSNSNQEKEGPPQDSDIRQLIKEECCIEVCEEQKQNMENTILEFVEICQQKELYCMHDNEVKNVVEQPAERRTRIEKSLHNFRVIHKSSISLNNTSQISLVHAVAPILSTKVPEYSPSMGYEHPNTTSEMESEEIIKSGVEELVPILNENEVTLEDKRECDLSVCENSPICDDHSEIFSDSNNDDDISSDDNDFKDIEYVEASLPDPEIVSVEEENDVHQEEEEVDLEDISQIQDIVLHEKQLSINHLIANIESWNDNHTPDHVLNSSVSNPISEESDNSLSDNFSPELESFCDQTKETKSGNTTTHAHESLPEYDSFCFEIEPDQERLIKNDISDDSTNDPLLEEVDLFLASDNSIP</sequence>
<reference evidence="2" key="1">
    <citation type="journal article" date="2019" name="Sci. Rep.">
        <title>Draft genome of Tanacetum cinerariifolium, the natural source of mosquito coil.</title>
        <authorList>
            <person name="Yamashiro T."/>
            <person name="Shiraishi A."/>
            <person name="Satake H."/>
            <person name="Nakayama K."/>
        </authorList>
    </citation>
    <scope>NUCLEOTIDE SEQUENCE</scope>
</reference>
<feature type="non-terminal residue" evidence="2">
    <location>
        <position position="1"/>
    </location>
</feature>
<proteinExistence type="predicted"/>
<name>A0A699INP7_TANCI</name>
<evidence type="ECO:0000313" key="2">
    <source>
        <dbReference type="EMBL" id="GEZ71411.1"/>
    </source>
</evidence>
<accession>A0A699INP7</accession>
<organism evidence="2">
    <name type="scientific">Tanacetum cinerariifolium</name>
    <name type="common">Dalmatian daisy</name>
    <name type="synonym">Chrysanthemum cinerariifolium</name>
    <dbReference type="NCBI Taxonomy" id="118510"/>
    <lineage>
        <taxon>Eukaryota</taxon>
        <taxon>Viridiplantae</taxon>
        <taxon>Streptophyta</taxon>
        <taxon>Embryophyta</taxon>
        <taxon>Tracheophyta</taxon>
        <taxon>Spermatophyta</taxon>
        <taxon>Magnoliopsida</taxon>
        <taxon>eudicotyledons</taxon>
        <taxon>Gunneridae</taxon>
        <taxon>Pentapetalae</taxon>
        <taxon>asterids</taxon>
        <taxon>campanulids</taxon>
        <taxon>Asterales</taxon>
        <taxon>Asteraceae</taxon>
        <taxon>Asteroideae</taxon>
        <taxon>Anthemideae</taxon>
        <taxon>Anthemidinae</taxon>
        <taxon>Tanacetum</taxon>
    </lineage>
</organism>
<dbReference type="AlphaFoldDB" id="A0A699INP7"/>
<dbReference type="EMBL" id="BKCJ010313679">
    <property type="protein sequence ID" value="GEZ71411.1"/>
    <property type="molecule type" value="Genomic_DNA"/>
</dbReference>
<evidence type="ECO:0000256" key="1">
    <source>
        <dbReference type="SAM" id="MobiDB-lite"/>
    </source>
</evidence>